<gene>
    <name evidence="1" type="ORF">NE619_18265</name>
</gene>
<proteinExistence type="predicted"/>
<evidence type="ECO:0000313" key="2">
    <source>
        <dbReference type="Proteomes" id="UP001524502"/>
    </source>
</evidence>
<reference evidence="1 2" key="1">
    <citation type="submission" date="2022-06" db="EMBL/GenBank/DDBJ databases">
        <title>Isolation of gut microbiota from human fecal samples.</title>
        <authorList>
            <person name="Pamer E.G."/>
            <person name="Barat B."/>
            <person name="Waligurski E."/>
            <person name="Medina S."/>
            <person name="Paddock L."/>
            <person name="Mostad J."/>
        </authorList>
    </citation>
    <scope>NUCLEOTIDE SEQUENCE [LARGE SCALE GENOMIC DNA]</scope>
    <source>
        <strain evidence="1 2">SL.3.17</strain>
    </source>
</reference>
<protein>
    <submittedName>
        <fullName evidence="1">Capsid protein</fullName>
    </submittedName>
</protein>
<sequence length="148" mass="17340">PSLIIDTLSNVTLASLNAFTFKNKQDEDIWDNIDKENKMSKRFEKAVKETLYIGDGAFKVTFDRAISDYPIIEYYPGDRIVPKVNRGRITEIEFNTVYNYKKREYILHEYYGYGYIRYRLTYDGREVPLDGIPDTAGLKDIGFSSYRD</sequence>
<feature type="non-terminal residue" evidence="1">
    <location>
        <position position="1"/>
    </location>
</feature>
<accession>A0ABT1RTZ0</accession>
<dbReference type="RefSeq" id="WP_330640858.1">
    <property type="nucleotide sequence ID" value="NZ_JANFXK010000100.1"/>
</dbReference>
<feature type="non-terminal residue" evidence="1">
    <location>
        <position position="148"/>
    </location>
</feature>
<comment type="caution">
    <text evidence="1">The sequence shown here is derived from an EMBL/GenBank/DDBJ whole genome shotgun (WGS) entry which is preliminary data.</text>
</comment>
<dbReference type="Proteomes" id="UP001524502">
    <property type="component" value="Unassembled WGS sequence"/>
</dbReference>
<organism evidence="1 2">
    <name type="scientific">Anaerovorax odorimutans</name>
    <dbReference type="NCBI Taxonomy" id="109327"/>
    <lineage>
        <taxon>Bacteria</taxon>
        <taxon>Bacillati</taxon>
        <taxon>Bacillota</taxon>
        <taxon>Clostridia</taxon>
        <taxon>Peptostreptococcales</taxon>
        <taxon>Anaerovoracaceae</taxon>
        <taxon>Anaerovorax</taxon>
    </lineage>
</organism>
<evidence type="ECO:0000313" key="1">
    <source>
        <dbReference type="EMBL" id="MCQ4638674.1"/>
    </source>
</evidence>
<dbReference type="EMBL" id="JANFXK010000100">
    <property type="protein sequence ID" value="MCQ4638674.1"/>
    <property type="molecule type" value="Genomic_DNA"/>
</dbReference>
<name>A0ABT1RTZ0_9FIRM</name>
<keyword evidence="2" id="KW-1185">Reference proteome</keyword>